<evidence type="ECO:0000313" key="1">
    <source>
        <dbReference type="EMBL" id="CAI2163209.1"/>
    </source>
</evidence>
<reference evidence="1" key="1">
    <citation type="submission" date="2022-08" db="EMBL/GenBank/DDBJ databases">
        <authorList>
            <person name="Kallberg Y."/>
            <person name="Tangrot J."/>
            <person name="Rosling A."/>
        </authorList>
    </citation>
    <scope>NUCLEOTIDE SEQUENCE</scope>
    <source>
        <strain evidence="1">Wild A</strain>
    </source>
</reference>
<gene>
    <name evidence="1" type="ORF">FWILDA_LOCUS955</name>
</gene>
<dbReference type="EMBL" id="CAMKVN010000077">
    <property type="protein sequence ID" value="CAI2163209.1"/>
    <property type="molecule type" value="Genomic_DNA"/>
</dbReference>
<dbReference type="OrthoDB" id="2354788at2759"/>
<keyword evidence="2" id="KW-1185">Reference proteome</keyword>
<accession>A0A9W4SBR1</accession>
<comment type="caution">
    <text evidence="1">The sequence shown here is derived from an EMBL/GenBank/DDBJ whole genome shotgun (WGS) entry which is preliminary data.</text>
</comment>
<sequence>MFKSKPTPTSATLSFTDILSDLTRLQTYHQTHTGEKIDVLEIIKTEKPIEDSKGPTQINTMTKTLLPTFLNNTSDASLEVISSTYDIITNFIRVNEQLFKTRKNLDGLGSEIEVFRKELCGTIDTLNNSDFVNEEGKRERDISIEEKL</sequence>
<evidence type="ECO:0000313" key="2">
    <source>
        <dbReference type="Proteomes" id="UP001153678"/>
    </source>
</evidence>
<protein>
    <submittedName>
        <fullName evidence="1">1023_t:CDS:1</fullName>
    </submittedName>
</protein>
<dbReference type="Proteomes" id="UP001153678">
    <property type="component" value="Unassembled WGS sequence"/>
</dbReference>
<dbReference type="AlphaFoldDB" id="A0A9W4SBR1"/>
<proteinExistence type="predicted"/>
<name>A0A9W4SBR1_9GLOM</name>
<organism evidence="1 2">
    <name type="scientific">Funneliformis geosporum</name>
    <dbReference type="NCBI Taxonomy" id="1117311"/>
    <lineage>
        <taxon>Eukaryota</taxon>
        <taxon>Fungi</taxon>
        <taxon>Fungi incertae sedis</taxon>
        <taxon>Mucoromycota</taxon>
        <taxon>Glomeromycotina</taxon>
        <taxon>Glomeromycetes</taxon>
        <taxon>Glomerales</taxon>
        <taxon>Glomeraceae</taxon>
        <taxon>Funneliformis</taxon>
    </lineage>
</organism>